<evidence type="ECO:0000313" key="3">
    <source>
        <dbReference type="Proteomes" id="UP000800035"/>
    </source>
</evidence>
<dbReference type="InterPro" id="IPR052895">
    <property type="entry name" value="HetReg/Transcr_Mod"/>
</dbReference>
<accession>A0A6A5T8K6</accession>
<reference evidence="2" key="1">
    <citation type="journal article" date="2020" name="Stud. Mycol.">
        <title>101 Dothideomycetes genomes: a test case for predicting lifestyles and emergence of pathogens.</title>
        <authorList>
            <person name="Haridas S."/>
            <person name="Albert R."/>
            <person name="Binder M."/>
            <person name="Bloem J."/>
            <person name="Labutti K."/>
            <person name="Salamov A."/>
            <person name="Andreopoulos B."/>
            <person name="Baker S."/>
            <person name="Barry K."/>
            <person name="Bills G."/>
            <person name="Bluhm B."/>
            <person name="Cannon C."/>
            <person name="Castanera R."/>
            <person name="Culley D."/>
            <person name="Daum C."/>
            <person name="Ezra D."/>
            <person name="Gonzalez J."/>
            <person name="Henrissat B."/>
            <person name="Kuo A."/>
            <person name="Liang C."/>
            <person name="Lipzen A."/>
            <person name="Lutzoni F."/>
            <person name="Magnuson J."/>
            <person name="Mondo S."/>
            <person name="Nolan M."/>
            <person name="Ohm R."/>
            <person name="Pangilinan J."/>
            <person name="Park H.-J."/>
            <person name="Ramirez L."/>
            <person name="Alfaro M."/>
            <person name="Sun H."/>
            <person name="Tritt A."/>
            <person name="Yoshinaga Y."/>
            <person name="Zwiers L.-H."/>
            <person name="Turgeon B."/>
            <person name="Goodwin S."/>
            <person name="Spatafora J."/>
            <person name="Crous P."/>
            <person name="Grigoriev I."/>
        </authorList>
    </citation>
    <scope>NUCLEOTIDE SEQUENCE</scope>
    <source>
        <strain evidence="2">CBS 675.92</strain>
    </source>
</reference>
<dbReference type="InterPro" id="IPR010730">
    <property type="entry name" value="HET"/>
</dbReference>
<name>A0A6A5T8K6_9PLEO</name>
<dbReference type="Pfam" id="PF26639">
    <property type="entry name" value="Het-6_barrel"/>
    <property type="match status" value="1"/>
</dbReference>
<evidence type="ECO:0000259" key="1">
    <source>
        <dbReference type="Pfam" id="PF06985"/>
    </source>
</evidence>
<gene>
    <name evidence="2" type="ORF">CC80DRAFT_498134</name>
</gene>
<dbReference type="PANTHER" id="PTHR24148">
    <property type="entry name" value="ANKYRIN REPEAT DOMAIN-CONTAINING PROTEIN 39 HOMOLOG-RELATED"/>
    <property type="match status" value="1"/>
</dbReference>
<evidence type="ECO:0000313" key="2">
    <source>
        <dbReference type="EMBL" id="KAF1948570.1"/>
    </source>
</evidence>
<dbReference type="AlphaFoldDB" id="A0A6A5T8K6"/>
<dbReference type="OrthoDB" id="5416609at2759"/>
<sequence length="641" mass="73678">MRRISKARICLSQSSRRPIHATCALLYDYRPLQKNETRLLDLQPGRDEAPLRCHLRNVSFLDDPRYESLSYCWGLNKPEAKIESENGSIPVTKNLFTALRYLRDGEQARTLWIDAICINQDDVEERGEQVGLMKDIYRRSERTIVWLGEEQRTQRTVTGHDVIEFIRYLAQAAQRRGTHQFWQSHESSSLPPLYNPVWSAFAQVLQRPWFRRLWIVQEASVTRNIEILCGLETISWEELMRAVQYAVDLGVLIAYGGSDTYQALRLFETRSNFQSGHLPPLHQVLLSNRSFQASDARDKIFGLLSLADQADIMSMQIYPNYHLSVEQLYKNMTLALLRSPDLSALSGSGIHDPRKGGVLPSWVTDWSISDPSIPLDTGDSLENDDKSSYAPTHLVNFDASRGTISSIAFDEHKSSLSLEGLLFDQVETVGVLSQTRYLRRVSHMFELFVQCHDALEQLKNWEQVARVRTRGRYPTGEKIQDAYWHTLCAGRVPEGLKSATSDPRFKYYVMIRPLRHFVRIAIHLVPREETNTWYNRLFYSMFQTVWITLGLTPAKGQRIGFPPESRLSNYRRMVRTKKGYLALAPRFTQPGDWIGVYKGGKLPLVVRKAGAHLVLIGEGYVHGLMKGEAWDETGCEQMWFK</sequence>
<feature type="domain" description="Heterokaryon incompatibility" evidence="1">
    <location>
        <begin position="66"/>
        <end position="218"/>
    </location>
</feature>
<organism evidence="2 3">
    <name type="scientific">Byssothecium circinans</name>
    <dbReference type="NCBI Taxonomy" id="147558"/>
    <lineage>
        <taxon>Eukaryota</taxon>
        <taxon>Fungi</taxon>
        <taxon>Dikarya</taxon>
        <taxon>Ascomycota</taxon>
        <taxon>Pezizomycotina</taxon>
        <taxon>Dothideomycetes</taxon>
        <taxon>Pleosporomycetidae</taxon>
        <taxon>Pleosporales</taxon>
        <taxon>Massarineae</taxon>
        <taxon>Massarinaceae</taxon>
        <taxon>Byssothecium</taxon>
    </lineage>
</organism>
<dbReference type="Proteomes" id="UP000800035">
    <property type="component" value="Unassembled WGS sequence"/>
</dbReference>
<dbReference type="PANTHER" id="PTHR24148:SF64">
    <property type="entry name" value="HETEROKARYON INCOMPATIBILITY DOMAIN-CONTAINING PROTEIN"/>
    <property type="match status" value="1"/>
</dbReference>
<dbReference type="Pfam" id="PF06985">
    <property type="entry name" value="HET"/>
    <property type="match status" value="1"/>
</dbReference>
<proteinExistence type="predicted"/>
<dbReference type="EMBL" id="ML977054">
    <property type="protein sequence ID" value="KAF1948570.1"/>
    <property type="molecule type" value="Genomic_DNA"/>
</dbReference>
<keyword evidence="3" id="KW-1185">Reference proteome</keyword>
<protein>
    <submittedName>
        <fullName evidence="2">HET-domain-containing protein</fullName>
    </submittedName>
</protein>